<evidence type="ECO:0000313" key="3">
    <source>
        <dbReference type="Proteomes" id="UP000015241"/>
    </source>
</evidence>
<protein>
    <submittedName>
        <fullName evidence="2">Uncharacterized protein</fullName>
    </submittedName>
</protein>
<dbReference type="AlphaFoldDB" id="S8E5M8"/>
<gene>
    <name evidence="2" type="ORF">FOMPIDRAFT_91090</name>
</gene>
<feature type="non-terminal residue" evidence="2">
    <location>
        <position position="501"/>
    </location>
</feature>
<feature type="region of interest" description="Disordered" evidence="1">
    <location>
        <begin position="295"/>
        <end position="320"/>
    </location>
</feature>
<feature type="region of interest" description="Disordered" evidence="1">
    <location>
        <begin position="447"/>
        <end position="501"/>
    </location>
</feature>
<dbReference type="InParanoid" id="S8E5M8"/>
<evidence type="ECO:0000256" key="1">
    <source>
        <dbReference type="SAM" id="MobiDB-lite"/>
    </source>
</evidence>
<accession>S8E5M8</accession>
<reference evidence="2 3" key="1">
    <citation type="journal article" date="2012" name="Science">
        <title>The Paleozoic origin of enzymatic lignin decomposition reconstructed from 31 fungal genomes.</title>
        <authorList>
            <person name="Floudas D."/>
            <person name="Binder M."/>
            <person name="Riley R."/>
            <person name="Barry K."/>
            <person name="Blanchette R.A."/>
            <person name="Henrissat B."/>
            <person name="Martinez A.T."/>
            <person name="Otillar R."/>
            <person name="Spatafora J.W."/>
            <person name="Yadav J.S."/>
            <person name="Aerts A."/>
            <person name="Benoit I."/>
            <person name="Boyd A."/>
            <person name="Carlson A."/>
            <person name="Copeland A."/>
            <person name="Coutinho P.M."/>
            <person name="de Vries R.P."/>
            <person name="Ferreira P."/>
            <person name="Findley K."/>
            <person name="Foster B."/>
            <person name="Gaskell J."/>
            <person name="Glotzer D."/>
            <person name="Gorecki P."/>
            <person name="Heitman J."/>
            <person name="Hesse C."/>
            <person name="Hori C."/>
            <person name="Igarashi K."/>
            <person name="Jurgens J.A."/>
            <person name="Kallen N."/>
            <person name="Kersten P."/>
            <person name="Kohler A."/>
            <person name="Kuees U."/>
            <person name="Kumar T.K.A."/>
            <person name="Kuo A."/>
            <person name="LaButti K."/>
            <person name="Larrondo L.F."/>
            <person name="Lindquist E."/>
            <person name="Ling A."/>
            <person name="Lombard V."/>
            <person name="Lucas S."/>
            <person name="Lundell T."/>
            <person name="Martin R."/>
            <person name="McLaughlin D.J."/>
            <person name="Morgenstern I."/>
            <person name="Morin E."/>
            <person name="Murat C."/>
            <person name="Nagy L.G."/>
            <person name="Nolan M."/>
            <person name="Ohm R.A."/>
            <person name="Patyshakuliyeva A."/>
            <person name="Rokas A."/>
            <person name="Ruiz-Duenas F.J."/>
            <person name="Sabat G."/>
            <person name="Salamov A."/>
            <person name="Samejima M."/>
            <person name="Schmutz J."/>
            <person name="Slot J.C."/>
            <person name="St John F."/>
            <person name="Stenlid J."/>
            <person name="Sun H."/>
            <person name="Sun S."/>
            <person name="Syed K."/>
            <person name="Tsang A."/>
            <person name="Wiebenga A."/>
            <person name="Young D."/>
            <person name="Pisabarro A."/>
            <person name="Eastwood D.C."/>
            <person name="Martin F."/>
            <person name="Cullen D."/>
            <person name="Grigoriev I.V."/>
            <person name="Hibbett D.S."/>
        </authorList>
    </citation>
    <scope>NUCLEOTIDE SEQUENCE</scope>
    <source>
        <strain evidence="3">FP-58527</strain>
    </source>
</reference>
<dbReference type="HOGENOM" id="CLU_545834_0_0_1"/>
<keyword evidence="3" id="KW-1185">Reference proteome</keyword>
<sequence length="501" mass="53462">MTSSQEPMALDSPTAETSQALKRPRSVTPPAIAQDASEPSAVLSSRKRLKLHHSPPPPPPGRRREPYRTQIRRWLERVSSRDTTGHAQEAGSAVNLLDQAAIPRPFGGNDSRALFTFTFPYGHSHQHDVGALADGSSLQETVASQARNPSIEELDAVMIDDDGRVDENGISGYGHFEELRMAGAVPSLVTLQSPIDMHSSALGRMVHSGALAGNADDGSLSIDDVHANLMSLSLAELPNATLLQLPMNNASAIPYNFFSVDLQRAGACPIDQRHPVNDVDPTTTVSPKDRTTYATSLLSQSASPPLPASNPTAGVVPGPSRNSLNAVLEYEQPQITSVRDGPSPDVGSPLPPMLDTSVAEATQGDVGNTSPPFPNWEQLAEREPSPSIEALLAPMLDTTMAETVRGDVINASPNWEHEPPVEPVRGEPSPSVEPPLLPAFDTAMAEAARGDVMNVNPPSPNWEHEPVRDEPSPSVELPLPPVFDTAVGETARSDVMNENPP</sequence>
<organism evidence="2 3">
    <name type="scientific">Fomitopsis schrenkii</name>
    <name type="common">Brown rot fungus</name>
    <dbReference type="NCBI Taxonomy" id="2126942"/>
    <lineage>
        <taxon>Eukaryota</taxon>
        <taxon>Fungi</taxon>
        <taxon>Dikarya</taxon>
        <taxon>Basidiomycota</taxon>
        <taxon>Agaricomycotina</taxon>
        <taxon>Agaricomycetes</taxon>
        <taxon>Polyporales</taxon>
        <taxon>Fomitopsis</taxon>
    </lineage>
</organism>
<feature type="region of interest" description="Disordered" evidence="1">
    <location>
        <begin position="334"/>
        <end position="355"/>
    </location>
</feature>
<name>S8E5M8_FOMSC</name>
<proteinExistence type="predicted"/>
<feature type="region of interest" description="Disordered" evidence="1">
    <location>
        <begin position="1"/>
        <end position="68"/>
    </location>
</feature>
<feature type="region of interest" description="Disordered" evidence="1">
    <location>
        <begin position="411"/>
        <end position="431"/>
    </location>
</feature>
<dbReference type="EMBL" id="KE504152">
    <property type="protein sequence ID" value="EPS99987.1"/>
    <property type="molecule type" value="Genomic_DNA"/>
</dbReference>
<feature type="compositionally biased region" description="Basic and acidic residues" evidence="1">
    <location>
        <begin position="462"/>
        <end position="471"/>
    </location>
</feature>
<evidence type="ECO:0000313" key="2">
    <source>
        <dbReference type="EMBL" id="EPS99987.1"/>
    </source>
</evidence>
<dbReference type="Proteomes" id="UP000015241">
    <property type="component" value="Unassembled WGS sequence"/>
</dbReference>
<feature type="compositionally biased region" description="Low complexity" evidence="1">
    <location>
        <begin position="295"/>
        <end position="313"/>
    </location>
</feature>